<dbReference type="Proteomes" id="UP000283269">
    <property type="component" value="Unassembled WGS sequence"/>
</dbReference>
<dbReference type="EMBL" id="NHYD01001028">
    <property type="protein sequence ID" value="PPQ92497.1"/>
    <property type="molecule type" value="Genomic_DNA"/>
</dbReference>
<dbReference type="InterPro" id="IPR038377">
    <property type="entry name" value="Na/Glc_symporter_sf"/>
</dbReference>
<reference evidence="9 10" key="1">
    <citation type="journal article" date="2018" name="Evol. Lett.">
        <title>Horizontal gene cluster transfer increased hallucinogenic mushroom diversity.</title>
        <authorList>
            <person name="Reynolds H.T."/>
            <person name="Vijayakumar V."/>
            <person name="Gluck-Thaler E."/>
            <person name="Korotkin H.B."/>
            <person name="Matheny P.B."/>
            <person name="Slot J.C."/>
        </authorList>
    </citation>
    <scope>NUCLEOTIDE SEQUENCE [LARGE SCALE GENOMIC DNA]</scope>
    <source>
        <strain evidence="9 10">2631</strain>
    </source>
</reference>
<evidence type="ECO:0000256" key="1">
    <source>
        <dbReference type="ARBA" id="ARBA00004141"/>
    </source>
</evidence>
<dbReference type="InParanoid" id="A0A409XP49"/>
<name>A0A409XP49_PSICY</name>
<dbReference type="InterPro" id="IPR031155">
    <property type="entry name" value="DUR"/>
</dbReference>
<feature type="transmembrane region" description="Helical" evidence="8">
    <location>
        <begin position="611"/>
        <end position="630"/>
    </location>
</feature>
<feature type="compositionally biased region" description="Basic and acidic residues" evidence="7">
    <location>
        <begin position="569"/>
        <end position="582"/>
    </location>
</feature>
<keyword evidence="5 8" id="KW-0472">Membrane</keyword>
<comment type="similarity">
    <text evidence="2 6">Belongs to the sodium:solute symporter (SSF) (TC 2.A.21) family.</text>
</comment>
<feature type="transmembrane region" description="Helical" evidence="8">
    <location>
        <begin position="218"/>
        <end position="238"/>
    </location>
</feature>
<feature type="region of interest" description="Disordered" evidence="7">
    <location>
        <begin position="551"/>
        <end position="584"/>
    </location>
</feature>
<feature type="transmembrane region" description="Helical" evidence="8">
    <location>
        <begin position="443"/>
        <end position="469"/>
    </location>
</feature>
<evidence type="ECO:0000256" key="2">
    <source>
        <dbReference type="ARBA" id="ARBA00006434"/>
    </source>
</evidence>
<evidence type="ECO:0000313" key="9">
    <source>
        <dbReference type="EMBL" id="PPQ92497.1"/>
    </source>
</evidence>
<feature type="transmembrane region" description="Helical" evidence="8">
    <location>
        <begin position="510"/>
        <end position="533"/>
    </location>
</feature>
<dbReference type="AlphaFoldDB" id="A0A409XP49"/>
<dbReference type="InterPro" id="IPR001734">
    <property type="entry name" value="Na/solute_symporter"/>
</dbReference>
<gene>
    <name evidence="9" type="ORF">CVT25_010330</name>
</gene>
<feature type="transmembrane region" description="Helical" evidence="8">
    <location>
        <begin position="642"/>
        <end position="666"/>
    </location>
</feature>
<proteinExistence type="inferred from homology"/>
<evidence type="ECO:0000313" key="10">
    <source>
        <dbReference type="Proteomes" id="UP000283269"/>
    </source>
</evidence>
<evidence type="ECO:0000256" key="7">
    <source>
        <dbReference type="SAM" id="MobiDB-lite"/>
    </source>
</evidence>
<evidence type="ECO:0000256" key="6">
    <source>
        <dbReference type="RuleBase" id="RU362091"/>
    </source>
</evidence>
<feature type="transmembrane region" description="Helical" evidence="8">
    <location>
        <begin position="108"/>
        <end position="126"/>
    </location>
</feature>
<keyword evidence="4 8" id="KW-1133">Transmembrane helix</keyword>
<keyword evidence="3 8" id="KW-0812">Transmembrane</keyword>
<accession>A0A409XP49</accession>
<dbReference type="GO" id="GO:0005886">
    <property type="term" value="C:plasma membrane"/>
    <property type="evidence" value="ECO:0007669"/>
    <property type="project" value="TreeGrafter"/>
</dbReference>
<sequence length="691" mass="74885">MRNQYKSYLAEYGVKANSATHSTMSTPPLPQGAGYAVVLGLGFAFALFMNVITWIQTRFSKFSPNSASEFSAASRSLKNRSRRGRNWTWSLTLLQSATQSYEMGVSGGYWYAVGGMLQIAVFSVIASKVKINANRATTFPEVAYIRFGTAGHLAFLWCGIICNAIVSACILVGAGSVVTALTGMNPYASLFLIPVGVAFYVATGGLRATFISDATHTFLLVLILIGFSFYIFTGSDVIGSPNRLYDLLVQAAEQFPVEGNYHGSYLTYRSRPGAIFGVQVIITGFGLVTCDQGYWSRAIASNPSTTARAYFLGGFAWFSIPFCTGTALGLGARALTVLPDFPKLSPFDVGAGLAAVECVSYLMGTFGSVLMLLLIFLSVTSALSAELIATSTLLSYDVYRHYFNPKATSQQVVTASRYFIAFWAVFSAALGSIFYSVGINLGWLFYFLGVSTASGVFPIALTFMSVTFLDLSDPPLAGSVGGMAIALTVWLVTAKAYLGAITVETLGHQWVSFAGNVAAIVSGGILSIGLSLWRPANFDWEKLRSMAVVKDKDDELSPSPTTTQSSNDSVRDDKTAEEKQNVDVEAVPAKRSGAEEDGLDIPELNRTFKTYTIAFSALAFIITFLIPGPLGGAPYIFSRTFFKAFIGIMFIWLFFTFYLVAILPIIESRRALIRITRDMFSRKKSETTSTE</sequence>
<evidence type="ECO:0000256" key="5">
    <source>
        <dbReference type="ARBA" id="ARBA00023136"/>
    </source>
</evidence>
<feature type="transmembrane region" description="Helical" evidence="8">
    <location>
        <begin position="154"/>
        <end position="181"/>
    </location>
</feature>
<dbReference type="OrthoDB" id="6132759at2759"/>
<dbReference type="PANTHER" id="PTHR46154">
    <property type="match status" value="1"/>
</dbReference>
<dbReference type="CDD" id="cd11476">
    <property type="entry name" value="SLC5sbd_DUR3"/>
    <property type="match status" value="1"/>
</dbReference>
<feature type="transmembrane region" description="Helical" evidence="8">
    <location>
        <begin position="369"/>
        <end position="396"/>
    </location>
</feature>
<comment type="caution">
    <text evidence="9">The sequence shown here is derived from an EMBL/GenBank/DDBJ whole genome shotgun (WGS) entry which is preliminary data.</text>
</comment>
<keyword evidence="10" id="KW-1185">Reference proteome</keyword>
<evidence type="ECO:0000256" key="3">
    <source>
        <dbReference type="ARBA" id="ARBA00022692"/>
    </source>
</evidence>
<protein>
    <recommendedName>
        <fullName evidence="11">Urea active transporter</fullName>
    </recommendedName>
</protein>
<comment type="subcellular location">
    <subcellularLocation>
        <location evidence="1">Membrane</location>
        <topology evidence="1">Multi-pass membrane protein</topology>
    </subcellularLocation>
</comment>
<dbReference type="Gene3D" id="1.20.1730.10">
    <property type="entry name" value="Sodium/glucose cotransporter"/>
    <property type="match status" value="1"/>
</dbReference>
<evidence type="ECO:0000256" key="4">
    <source>
        <dbReference type="ARBA" id="ARBA00022989"/>
    </source>
</evidence>
<dbReference type="STRING" id="93625.A0A409XP49"/>
<feature type="transmembrane region" description="Helical" evidence="8">
    <location>
        <begin position="273"/>
        <end position="290"/>
    </location>
</feature>
<dbReference type="GO" id="GO:0015204">
    <property type="term" value="F:urea transmembrane transporter activity"/>
    <property type="evidence" value="ECO:0007669"/>
    <property type="project" value="InterPro"/>
</dbReference>
<feature type="transmembrane region" description="Helical" evidence="8">
    <location>
        <begin position="33"/>
        <end position="55"/>
    </location>
</feature>
<dbReference type="PANTHER" id="PTHR46154:SF2">
    <property type="entry name" value="SOLUTE SYMPORTER FAMILY TRANSPORTER (AFU_ORTHOLOGUE AFUA_6G03200)"/>
    <property type="match status" value="1"/>
</dbReference>
<organism evidence="9 10">
    <name type="scientific">Psilocybe cyanescens</name>
    <dbReference type="NCBI Taxonomy" id="93625"/>
    <lineage>
        <taxon>Eukaryota</taxon>
        <taxon>Fungi</taxon>
        <taxon>Dikarya</taxon>
        <taxon>Basidiomycota</taxon>
        <taxon>Agaricomycotina</taxon>
        <taxon>Agaricomycetes</taxon>
        <taxon>Agaricomycetidae</taxon>
        <taxon>Agaricales</taxon>
        <taxon>Agaricineae</taxon>
        <taxon>Strophariaceae</taxon>
        <taxon>Psilocybe</taxon>
    </lineage>
</organism>
<feature type="transmembrane region" description="Helical" evidence="8">
    <location>
        <begin position="310"/>
        <end position="332"/>
    </location>
</feature>
<dbReference type="Pfam" id="PF00474">
    <property type="entry name" value="SSF"/>
    <property type="match status" value="1"/>
</dbReference>
<evidence type="ECO:0008006" key="11">
    <source>
        <dbReference type="Google" id="ProtNLM"/>
    </source>
</evidence>
<feature type="compositionally biased region" description="Polar residues" evidence="7">
    <location>
        <begin position="558"/>
        <end position="568"/>
    </location>
</feature>
<feature type="transmembrane region" description="Helical" evidence="8">
    <location>
        <begin position="417"/>
        <end position="437"/>
    </location>
</feature>
<dbReference type="PROSITE" id="PS50283">
    <property type="entry name" value="NA_SOLUT_SYMP_3"/>
    <property type="match status" value="1"/>
</dbReference>
<evidence type="ECO:0000256" key="8">
    <source>
        <dbReference type="SAM" id="Phobius"/>
    </source>
</evidence>
<feature type="transmembrane region" description="Helical" evidence="8">
    <location>
        <begin position="187"/>
        <end position="206"/>
    </location>
</feature>
<feature type="transmembrane region" description="Helical" evidence="8">
    <location>
        <begin position="476"/>
        <end position="498"/>
    </location>
</feature>